<name>A0A915CKZ1_9BILA</name>
<feature type="region of interest" description="Disordered" evidence="2">
    <location>
        <begin position="101"/>
        <end position="134"/>
    </location>
</feature>
<feature type="domain" description="YLPM1-like spectrin repeat" evidence="3">
    <location>
        <begin position="9"/>
        <end position="72"/>
    </location>
</feature>
<evidence type="ECO:0000313" key="4">
    <source>
        <dbReference type="Proteomes" id="UP000887574"/>
    </source>
</evidence>
<dbReference type="AlphaFoldDB" id="A0A915CKZ1"/>
<accession>A0A915CKZ1</accession>
<proteinExistence type="predicted"/>
<protein>
    <recommendedName>
        <fullName evidence="3">YLPM1-like spectrin repeat domain-containing protein</fullName>
    </recommendedName>
</protein>
<feature type="compositionally biased region" description="Polar residues" evidence="2">
    <location>
        <begin position="116"/>
        <end position="134"/>
    </location>
</feature>
<dbReference type="InterPro" id="IPR058903">
    <property type="entry name" value="Spectrin_YLPM1-like"/>
</dbReference>
<reference evidence="5" key="1">
    <citation type="submission" date="2022-11" db="UniProtKB">
        <authorList>
            <consortium name="WormBaseParasite"/>
        </authorList>
    </citation>
    <scope>IDENTIFICATION</scope>
</reference>
<evidence type="ECO:0000256" key="1">
    <source>
        <dbReference type="SAM" id="Coils"/>
    </source>
</evidence>
<dbReference type="WBParaSite" id="jg10074">
    <property type="protein sequence ID" value="jg10074"/>
    <property type="gene ID" value="jg10074"/>
</dbReference>
<keyword evidence="1" id="KW-0175">Coiled coil</keyword>
<dbReference type="Pfam" id="PF26583">
    <property type="entry name" value="Spectrin_YLPM1"/>
    <property type="match status" value="1"/>
</dbReference>
<feature type="coiled-coil region" evidence="1">
    <location>
        <begin position="56"/>
        <end position="93"/>
    </location>
</feature>
<dbReference type="Proteomes" id="UP000887574">
    <property type="component" value="Unplaced"/>
</dbReference>
<sequence length="156" mass="18548">MSSKKLSPEEELEKQYRDYKAQFEQWKEKNRESIGSDAYIRYVKQFEEWEKDVEKRRAAVRQKADQERKAAEIEAAKREAERLKQSEAAAAKAYAEEQAHYLSMHQRAMQEEQNSRTRQPTHYRSPHDLSSINKSAVLVNSNKWSNKEQSHFQQLK</sequence>
<evidence type="ECO:0000313" key="5">
    <source>
        <dbReference type="WBParaSite" id="jg10074"/>
    </source>
</evidence>
<evidence type="ECO:0000256" key="2">
    <source>
        <dbReference type="SAM" id="MobiDB-lite"/>
    </source>
</evidence>
<keyword evidence="4" id="KW-1185">Reference proteome</keyword>
<evidence type="ECO:0000259" key="3">
    <source>
        <dbReference type="Pfam" id="PF26583"/>
    </source>
</evidence>
<organism evidence="4 5">
    <name type="scientific">Ditylenchus dipsaci</name>
    <dbReference type="NCBI Taxonomy" id="166011"/>
    <lineage>
        <taxon>Eukaryota</taxon>
        <taxon>Metazoa</taxon>
        <taxon>Ecdysozoa</taxon>
        <taxon>Nematoda</taxon>
        <taxon>Chromadorea</taxon>
        <taxon>Rhabditida</taxon>
        <taxon>Tylenchina</taxon>
        <taxon>Tylenchomorpha</taxon>
        <taxon>Sphaerularioidea</taxon>
        <taxon>Anguinidae</taxon>
        <taxon>Anguininae</taxon>
        <taxon>Ditylenchus</taxon>
    </lineage>
</organism>